<dbReference type="EMBL" id="MFKP01000060">
    <property type="protein sequence ID" value="OGG42979.1"/>
    <property type="molecule type" value="Genomic_DNA"/>
</dbReference>
<keyword evidence="1" id="KW-0812">Transmembrane</keyword>
<comment type="caution">
    <text evidence="2">The sequence shown here is derived from an EMBL/GenBank/DDBJ whole genome shotgun (WGS) entry which is preliminary data.</text>
</comment>
<dbReference type="Proteomes" id="UP000178249">
    <property type="component" value="Unassembled WGS sequence"/>
</dbReference>
<dbReference type="PANTHER" id="PTHR37309:SF1">
    <property type="entry name" value="SLR0284 PROTEIN"/>
    <property type="match status" value="1"/>
</dbReference>
<evidence type="ECO:0008006" key="4">
    <source>
        <dbReference type="Google" id="ProtNLM"/>
    </source>
</evidence>
<proteinExistence type="predicted"/>
<feature type="transmembrane region" description="Helical" evidence="1">
    <location>
        <begin position="84"/>
        <end position="106"/>
    </location>
</feature>
<name>A0A1F6C1A6_9BACT</name>
<feature type="transmembrane region" description="Helical" evidence="1">
    <location>
        <begin position="49"/>
        <end position="78"/>
    </location>
</feature>
<sequence length="110" mass="11732">MNMLARFLGATFAVLLAAYLIPGFIIAGFYTALIVALILGVLNITIKPILVLLTLPLNLLTLGLFSFIINAALLLFVASFVEGFTITGFVPALLGGVVIAVVNWLVHEFV</sequence>
<keyword evidence="1" id="KW-0472">Membrane</keyword>
<organism evidence="2 3">
    <name type="scientific">Candidatus Kaiserbacteria bacterium RIFCSPHIGHO2_01_FULL_48_10</name>
    <dbReference type="NCBI Taxonomy" id="1798476"/>
    <lineage>
        <taxon>Bacteria</taxon>
        <taxon>Candidatus Kaiseribacteriota</taxon>
    </lineage>
</organism>
<dbReference type="AlphaFoldDB" id="A0A1F6C1A6"/>
<feature type="transmembrane region" description="Helical" evidence="1">
    <location>
        <begin position="12"/>
        <end position="42"/>
    </location>
</feature>
<evidence type="ECO:0000313" key="2">
    <source>
        <dbReference type="EMBL" id="OGG42979.1"/>
    </source>
</evidence>
<reference evidence="2 3" key="1">
    <citation type="journal article" date="2016" name="Nat. Commun.">
        <title>Thousands of microbial genomes shed light on interconnected biogeochemical processes in an aquifer system.</title>
        <authorList>
            <person name="Anantharaman K."/>
            <person name="Brown C.T."/>
            <person name="Hug L.A."/>
            <person name="Sharon I."/>
            <person name="Castelle C.J."/>
            <person name="Probst A.J."/>
            <person name="Thomas B.C."/>
            <person name="Singh A."/>
            <person name="Wilkins M.J."/>
            <person name="Karaoz U."/>
            <person name="Brodie E.L."/>
            <person name="Williams K.H."/>
            <person name="Hubbard S.S."/>
            <person name="Banfield J.F."/>
        </authorList>
    </citation>
    <scope>NUCLEOTIDE SEQUENCE [LARGE SCALE GENOMIC DNA]</scope>
</reference>
<dbReference type="InterPro" id="IPR007165">
    <property type="entry name" value="Phage_holin_4_2"/>
</dbReference>
<dbReference type="Pfam" id="PF04020">
    <property type="entry name" value="Phage_holin_4_2"/>
    <property type="match status" value="1"/>
</dbReference>
<evidence type="ECO:0000313" key="3">
    <source>
        <dbReference type="Proteomes" id="UP000178249"/>
    </source>
</evidence>
<dbReference type="PANTHER" id="PTHR37309">
    <property type="entry name" value="SLR0284 PROTEIN"/>
    <property type="match status" value="1"/>
</dbReference>
<keyword evidence="1" id="KW-1133">Transmembrane helix</keyword>
<accession>A0A1F6C1A6</accession>
<protein>
    <recommendedName>
        <fullName evidence="4">Phage holin family protein</fullName>
    </recommendedName>
</protein>
<gene>
    <name evidence="2" type="ORF">A2841_00285</name>
</gene>
<evidence type="ECO:0000256" key="1">
    <source>
        <dbReference type="SAM" id="Phobius"/>
    </source>
</evidence>